<dbReference type="InterPro" id="IPR021313">
    <property type="entry name" value="DUF2909"/>
</dbReference>
<reference evidence="2 3" key="1">
    <citation type="journal article" date="2018" name="Nat. Biotechnol.">
        <title>A standardized bacterial taxonomy based on genome phylogeny substantially revises the tree of life.</title>
        <authorList>
            <person name="Parks D.H."/>
            <person name="Chuvochina M."/>
            <person name="Waite D.W."/>
            <person name="Rinke C."/>
            <person name="Skarshewski A."/>
            <person name="Chaumeil P.A."/>
            <person name="Hugenholtz P."/>
        </authorList>
    </citation>
    <scope>NUCLEOTIDE SEQUENCE [LARGE SCALE GENOMIC DNA]</scope>
    <source>
        <strain evidence="2">UBA9360</strain>
    </source>
</reference>
<organism evidence="2 3">
    <name type="scientific">Idiomarina baltica</name>
    <dbReference type="NCBI Taxonomy" id="190892"/>
    <lineage>
        <taxon>Bacteria</taxon>
        <taxon>Pseudomonadati</taxon>
        <taxon>Pseudomonadota</taxon>
        <taxon>Gammaproteobacteria</taxon>
        <taxon>Alteromonadales</taxon>
        <taxon>Idiomarinaceae</taxon>
        <taxon>Idiomarina</taxon>
    </lineage>
</organism>
<evidence type="ECO:0000256" key="1">
    <source>
        <dbReference type="SAM" id="Phobius"/>
    </source>
</evidence>
<dbReference type="STRING" id="314276.OS145_02200"/>
<keyword evidence="1" id="KW-0812">Transmembrane</keyword>
<keyword evidence="1" id="KW-0472">Membrane</keyword>
<accession>A0A348WN00</accession>
<dbReference type="EMBL" id="DMUP01000086">
    <property type="protein sequence ID" value="HAR55912.1"/>
    <property type="molecule type" value="Genomic_DNA"/>
</dbReference>
<dbReference type="Pfam" id="PF11137">
    <property type="entry name" value="DUF2909"/>
    <property type="match status" value="1"/>
</dbReference>
<feature type="transmembrane region" description="Helical" evidence="1">
    <location>
        <begin position="6"/>
        <end position="27"/>
    </location>
</feature>
<keyword evidence="1" id="KW-1133">Transmembrane helix</keyword>
<protein>
    <submittedName>
        <fullName evidence="2">DUF2909 domain-containing protein</fullName>
    </submittedName>
</protein>
<gene>
    <name evidence="2" type="ORF">DCR58_03895</name>
</gene>
<name>A0A348WN00_9GAMM</name>
<comment type="caution">
    <text evidence="2">The sequence shown here is derived from an EMBL/GenBank/DDBJ whole genome shotgun (WGS) entry which is preliminary data.</text>
</comment>
<proteinExistence type="predicted"/>
<sequence>MFMLLLFKLIIVALLLYMIFNLFRALFVMLSNDPEKPPMSRYLGRRVGIAAIVLLLMVIAAYAGFLPFHPRPY</sequence>
<feature type="transmembrane region" description="Helical" evidence="1">
    <location>
        <begin position="47"/>
        <end position="68"/>
    </location>
</feature>
<evidence type="ECO:0000313" key="2">
    <source>
        <dbReference type="EMBL" id="HAR55912.1"/>
    </source>
</evidence>
<dbReference type="Proteomes" id="UP000262878">
    <property type="component" value="Unassembled WGS sequence"/>
</dbReference>
<dbReference type="AlphaFoldDB" id="A0A348WN00"/>
<evidence type="ECO:0000313" key="3">
    <source>
        <dbReference type="Proteomes" id="UP000262878"/>
    </source>
</evidence>